<dbReference type="Proteomes" id="UP000001861">
    <property type="component" value="Unassembled WGS sequence"/>
</dbReference>
<dbReference type="KEGG" id="cci:CC1G_14117"/>
<organism evidence="2 3">
    <name type="scientific">Coprinopsis cinerea (strain Okayama-7 / 130 / ATCC MYA-4618 / FGSC 9003)</name>
    <name type="common">Inky cap fungus</name>
    <name type="synonym">Hormographiella aspergillata</name>
    <dbReference type="NCBI Taxonomy" id="240176"/>
    <lineage>
        <taxon>Eukaryota</taxon>
        <taxon>Fungi</taxon>
        <taxon>Dikarya</taxon>
        <taxon>Basidiomycota</taxon>
        <taxon>Agaricomycotina</taxon>
        <taxon>Agaricomycetes</taxon>
        <taxon>Agaricomycetidae</taxon>
        <taxon>Agaricales</taxon>
        <taxon>Agaricineae</taxon>
        <taxon>Psathyrellaceae</taxon>
        <taxon>Coprinopsis</taxon>
    </lineage>
</organism>
<reference evidence="2 3" key="1">
    <citation type="journal article" date="2010" name="Proc. Natl. Acad. Sci. U.S.A.">
        <title>Insights into evolution of multicellular fungi from the assembled chromosomes of the mushroom Coprinopsis cinerea (Coprinus cinereus).</title>
        <authorList>
            <person name="Stajich J.E."/>
            <person name="Wilke S.K."/>
            <person name="Ahren D."/>
            <person name="Au C.H."/>
            <person name="Birren B.W."/>
            <person name="Borodovsky M."/>
            <person name="Burns C."/>
            <person name="Canback B."/>
            <person name="Casselton L.A."/>
            <person name="Cheng C.K."/>
            <person name="Deng J."/>
            <person name="Dietrich F.S."/>
            <person name="Fargo D.C."/>
            <person name="Farman M.L."/>
            <person name="Gathman A.C."/>
            <person name="Goldberg J."/>
            <person name="Guigo R."/>
            <person name="Hoegger P.J."/>
            <person name="Hooker J.B."/>
            <person name="Huggins A."/>
            <person name="James T.Y."/>
            <person name="Kamada T."/>
            <person name="Kilaru S."/>
            <person name="Kodira C."/>
            <person name="Kues U."/>
            <person name="Kupfer D."/>
            <person name="Kwan H.S."/>
            <person name="Lomsadze A."/>
            <person name="Li W."/>
            <person name="Lilly W.W."/>
            <person name="Ma L.J."/>
            <person name="Mackey A.J."/>
            <person name="Manning G."/>
            <person name="Martin F."/>
            <person name="Muraguchi H."/>
            <person name="Natvig D.O."/>
            <person name="Palmerini H."/>
            <person name="Ramesh M.A."/>
            <person name="Rehmeyer C.J."/>
            <person name="Roe B.A."/>
            <person name="Shenoy N."/>
            <person name="Stanke M."/>
            <person name="Ter-Hovhannisyan V."/>
            <person name="Tunlid A."/>
            <person name="Velagapudi R."/>
            <person name="Vision T.J."/>
            <person name="Zeng Q."/>
            <person name="Zolan M.E."/>
            <person name="Pukkila P.J."/>
        </authorList>
    </citation>
    <scope>NUCLEOTIDE SEQUENCE [LARGE SCALE GENOMIC DNA]</scope>
    <source>
        <strain evidence="3">Okayama-7 / 130 / ATCC MYA-4618 / FGSC 9003</strain>
    </source>
</reference>
<evidence type="ECO:0000313" key="2">
    <source>
        <dbReference type="EMBL" id="EFI28090.1"/>
    </source>
</evidence>
<protein>
    <recommendedName>
        <fullName evidence="4">F-box domain-containing protein</fullName>
    </recommendedName>
</protein>
<dbReference type="GeneID" id="9378962"/>
<proteinExistence type="predicted"/>
<accession>D6RLJ8</accession>
<gene>
    <name evidence="2" type="ORF">CC1G_14117</name>
</gene>
<dbReference type="InterPro" id="IPR032675">
    <property type="entry name" value="LRR_dom_sf"/>
</dbReference>
<dbReference type="OrthoDB" id="3543113at2759"/>
<dbReference type="Gene3D" id="3.80.10.10">
    <property type="entry name" value="Ribonuclease Inhibitor"/>
    <property type="match status" value="1"/>
</dbReference>
<comment type="caution">
    <text evidence="2">The sequence shown here is derived from an EMBL/GenBank/DDBJ whole genome shotgun (WGS) entry which is preliminary data.</text>
</comment>
<dbReference type="SUPFAM" id="SSF52047">
    <property type="entry name" value="RNI-like"/>
    <property type="match status" value="1"/>
</dbReference>
<evidence type="ECO:0000256" key="1">
    <source>
        <dbReference type="SAM" id="MobiDB-lite"/>
    </source>
</evidence>
<dbReference type="InParanoid" id="D6RLJ8"/>
<dbReference type="HOGENOM" id="CLU_511917_0_0_1"/>
<name>D6RLJ8_COPC7</name>
<dbReference type="EMBL" id="AACS02000003">
    <property type="protein sequence ID" value="EFI28090.1"/>
    <property type="molecule type" value="Genomic_DNA"/>
</dbReference>
<dbReference type="OMA" id="ALWHTIP"/>
<keyword evidence="3" id="KW-1185">Reference proteome</keyword>
<sequence length="532" mass="58673">MHRCLEIPEVVQLVFENLSGTGKDGNTPASIARVCKTFHDPAIRVIWRKIPGLDVLTCLFSRKEKALIIKKVSSIQKQRVVTMFLQDSGFLEEASFSKTFLRYSSLVQEIEYPEDLKRPVFHHSVLQAFYVDIQSPGPLFPNVKKITLPCFSARPLEAIFYPGVVLSPSVRAVTITTDELVDYVGGTGSLLDKEYWKTIGSRLEPFAARLSSLTIGSNTRTTANSGLSVPVVNDLCSKFGPIQSLDLDGVMLSIDTLVLLSRCDTLRYLACVVPSIASQFPDSLMFPILDTLNLEICGVPSVSVCNAILRRLRAPSLCSLSLGYNVNDLASKVSLEETFVALCQDSVFPGLSRIEIDSGPEAGPDGPDTHGPDGLVISKTTFDPLLGFANLNMLIVSGYSRVDLDDADLLRAFASWPKLTEFWLYPSGANEQGWPSRHQDHARGGPRRPSTLPRHPPPVSCVRFPHPPIRRRHLSLTSSLAKNMGLHELTDHVRRSGGKVPTQMVPTFTAQPLCVYVSPLQPPPVLRCRNWN</sequence>
<dbReference type="AlphaFoldDB" id="D6RLJ8"/>
<evidence type="ECO:0000313" key="3">
    <source>
        <dbReference type="Proteomes" id="UP000001861"/>
    </source>
</evidence>
<feature type="region of interest" description="Disordered" evidence="1">
    <location>
        <begin position="433"/>
        <end position="460"/>
    </location>
</feature>
<dbReference type="VEuPathDB" id="FungiDB:CC1G_14117"/>
<dbReference type="RefSeq" id="XP_002911584.1">
    <property type="nucleotide sequence ID" value="XM_002911538.1"/>
</dbReference>
<evidence type="ECO:0008006" key="4">
    <source>
        <dbReference type="Google" id="ProtNLM"/>
    </source>
</evidence>